<dbReference type="AlphaFoldDB" id="A0AAE9NFJ3"/>
<evidence type="ECO:0000256" key="1">
    <source>
        <dbReference type="SAM" id="Phobius"/>
    </source>
</evidence>
<name>A0AAE9NFJ3_9BRAD</name>
<protein>
    <submittedName>
        <fullName evidence="2">Uncharacterized protein</fullName>
    </submittedName>
</protein>
<gene>
    <name evidence="2" type="ORF">DCM83_27310</name>
</gene>
<feature type="transmembrane region" description="Helical" evidence="1">
    <location>
        <begin position="6"/>
        <end position="26"/>
    </location>
</feature>
<proteinExistence type="predicted"/>
<evidence type="ECO:0000313" key="2">
    <source>
        <dbReference type="EMBL" id="UUO68553.1"/>
    </source>
</evidence>
<sequence length="87" mass="9268">MHKLPIAAQSVAVLALAGAALAFLAIRLRRRSLTFFEGGILLAAGFLLAATLPMLPPLPWTGLIDEMTDQLAAALHFLEVAYVVLTL</sequence>
<feature type="transmembrane region" description="Helical" evidence="1">
    <location>
        <begin position="33"/>
        <end position="55"/>
    </location>
</feature>
<reference evidence="2" key="1">
    <citation type="submission" date="2018-04" db="EMBL/GenBank/DDBJ databases">
        <title>Genomes of Endosymbiotic and Endophytic Bradyrhizobium Publication status.</title>
        <authorList>
            <person name="Guha S."/>
            <person name="Jorrin B."/>
            <person name="Sarkar M."/>
            <person name="Poole P.S."/>
            <person name="DasGupta M."/>
        </authorList>
    </citation>
    <scope>NUCLEOTIDE SEQUENCE</scope>
    <source>
        <strain evidence="2">WBOS16</strain>
    </source>
</reference>
<organism evidence="2 3">
    <name type="scientific">Bradyrhizobium betae</name>
    <dbReference type="NCBI Taxonomy" id="244734"/>
    <lineage>
        <taxon>Bacteria</taxon>
        <taxon>Pseudomonadati</taxon>
        <taxon>Pseudomonadota</taxon>
        <taxon>Alphaproteobacteria</taxon>
        <taxon>Hyphomicrobiales</taxon>
        <taxon>Nitrobacteraceae</taxon>
        <taxon>Bradyrhizobium</taxon>
    </lineage>
</organism>
<keyword evidence="1" id="KW-0812">Transmembrane</keyword>
<evidence type="ECO:0000313" key="3">
    <source>
        <dbReference type="Proteomes" id="UP001058872"/>
    </source>
</evidence>
<keyword evidence="1" id="KW-0472">Membrane</keyword>
<dbReference type="RefSeq" id="WP_257175484.1">
    <property type="nucleotide sequence ID" value="NZ_CP028989.1"/>
</dbReference>
<accession>A0AAE9NFJ3</accession>
<dbReference type="Proteomes" id="UP001058872">
    <property type="component" value="Chromosome"/>
</dbReference>
<keyword evidence="1" id="KW-1133">Transmembrane helix</keyword>
<dbReference type="EMBL" id="CP028989">
    <property type="protein sequence ID" value="UUO68553.1"/>
    <property type="molecule type" value="Genomic_DNA"/>
</dbReference>